<reference evidence="2" key="1">
    <citation type="submission" date="2016-07" db="EMBL/GenBank/DDBJ databases">
        <authorList>
            <person name="Florea S."/>
            <person name="Webb J.S."/>
            <person name="Jaromczyk J."/>
            <person name="Schardl C.L."/>
        </authorList>
    </citation>
    <scope>NUCLEOTIDE SEQUENCE [LARGE SCALE GENOMIC DNA]</scope>
    <source>
        <strain evidence="2">CC-VM-7</strain>
    </source>
</reference>
<dbReference type="STRING" id="651561.BBI00_11310"/>
<proteinExistence type="predicted"/>
<gene>
    <name evidence="1" type="ORF">BBI00_11310</name>
</gene>
<evidence type="ECO:0000313" key="1">
    <source>
        <dbReference type="EMBL" id="OCA74883.1"/>
    </source>
</evidence>
<sequence length="76" mass="8701">MDIIIAAEIPATETSAEAELAVEPEAEELIVTNLNVFVWKENQVVDVFTYKNTCFINKSGFYRSFLFKTFIVKEFS</sequence>
<name>A0A1B8ZTH2_9FLAO</name>
<dbReference type="Proteomes" id="UP000093432">
    <property type="component" value="Unassembled WGS sequence"/>
</dbReference>
<dbReference type="AlphaFoldDB" id="A0A1B8ZTH2"/>
<dbReference type="EMBL" id="MAYG01000001">
    <property type="protein sequence ID" value="OCA74883.1"/>
    <property type="molecule type" value="Genomic_DNA"/>
</dbReference>
<protein>
    <submittedName>
        <fullName evidence="1">Uncharacterized protein</fullName>
    </submittedName>
</protein>
<organism evidence="1 2">
    <name type="scientific">Chryseobacterium arthrosphaerae</name>
    <dbReference type="NCBI Taxonomy" id="651561"/>
    <lineage>
        <taxon>Bacteria</taxon>
        <taxon>Pseudomonadati</taxon>
        <taxon>Bacteroidota</taxon>
        <taxon>Flavobacteriia</taxon>
        <taxon>Flavobacteriales</taxon>
        <taxon>Weeksellaceae</taxon>
        <taxon>Chryseobacterium group</taxon>
        <taxon>Chryseobacterium</taxon>
    </lineage>
</organism>
<comment type="caution">
    <text evidence="1">The sequence shown here is derived from an EMBL/GenBank/DDBJ whole genome shotgun (WGS) entry which is preliminary data.</text>
</comment>
<accession>A0A1B8ZTH2</accession>
<evidence type="ECO:0000313" key="2">
    <source>
        <dbReference type="Proteomes" id="UP000093432"/>
    </source>
</evidence>